<dbReference type="SUPFAM" id="SSF52540">
    <property type="entry name" value="P-loop containing nucleoside triphosphate hydrolases"/>
    <property type="match status" value="1"/>
</dbReference>
<evidence type="ECO:0000256" key="1">
    <source>
        <dbReference type="ARBA" id="ARBA00006216"/>
    </source>
</evidence>
<dbReference type="SMART" id="SM00382">
    <property type="entry name" value="AAA"/>
    <property type="match status" value="1"/>
</dbReference>
<dbReference type="EMBL" id="MHQI01000060">
    <property type="protein sequence ID" value="OGZ98656.1"/>
    <property type="molecule type" value="Genomic_DNA"/>
</dbReference>
<dbReference type="InterPro" id="IPR003439">
    <property type="entry name" value="ABC_transporter-like_ATP-bd"/>
</dbReference>
<proteinExistence type="inferred from homology"/>
<dbReference type="Gene3D" id="3.40.50.300">
    <property type="entry name" value="P-loop containing nucleotide triphosphate hydrolases"/>
    <property type="match status" value="1"/>
</dbReference>
<evidence type="ECO:0000256" key="2">
    <source>
        <dbReference type="ARBA" id="ARBA00022741"/>
    </source>
</evidence>
<sequence length="247" mass="26528">MDNALSINNIFVVVGGKEVLKNFSLTIRPGEIHALMGPNGSGKSSLACAVMGYSEYHVTNGSVSLCGENLLSLAVEERAKRGLFLSFQEPPEVGGIGLGSFLKIIAGQHDETDHDAVRKSLGIDQKFLLRFLNEGFSGGEKKKSEILQFLSRRPRFAIFDEIDSGLDLDSLRTTADIIQNAADGGMGVLLISHSPRLFLQIIPHRVHVLVEGRVAATGGPEIIQSLENSGYGVFSRIGRVAESAPAV</sequence>
<dbReference type="InterPro" id="IPR027417">
    <property type="entry name" value="P-loop_NTPase"/>
</dbReference>
<dbReference type="CDD" id="cd03217">
    <property type="entry name" value="ABC_FeS_Assembly"/>
    <property type="match status" value="1"/>
</dbReference>
<keyword evidence="3" id="KW-0067">ATP-binding</keyword>
<comment type="similarity">
    <text evidence="1">Belongs to the ABC transporter superfamily. Ycf16 family.</text>
</comment>
<dbReference type="GO" id="GO:0005524">
    <property type="term" value="F:ATP binding"/>
    <property type="evidence" value="ECO:0007669"/>
    <property type="project" value="UniProtKB-KW"/>
</dbReference>
<dbReference type="PROSITE" id="PS50893">
    <property type="entry name" value="ABC_TRANSPORTER_2"/>
    <property type="match status" value="1"/>
</dbReference>
<dbReference type="STRING" id="1802270.A3C07_02405"/>
<comment type="caution">
    <text evidence="5">The sequence shown here is derived from an EMBL/GenBank/DDBJ whole genome shotgun (WGS) entry which is preliminary data.</text>
</comment>
<accession>A0A1G2KGR3</accession>
<dbReference type="PANTHER" id="PTHR43204:SF1">
    <property type="entry name" value="ABC TRANSPORTER I FAMILY MEMBER 6, CHLOROPLASTIC"/>
    <property type="match status" value="1"/>
</dbReference>
<evidence type="ECO:0000259" key="4">
    <source>
        <dbReference type="PROSITE" id="PS50893"/>
    </source>
</evidence>
<keyword evidence="2" id="KW-0547">Nucleotide-binding</keyword>
<evidence type="ECO:0000313" key="5">
    <source>
        <dbReference type="EMBL" id="OGZ98656.1"/>
    </source>
</evidence>
<reference evidence="5 6" key="1">
    <citation type="journal article" date="2016" name="Nat. Commun.">
        <title>Thousands of microbial genomes shed light on interconnected biogeochemical processes in an aquifer system.</title>
        <authorList>
            <person name="Anantharaman K."/>
            <person name="Brown C.T."/>
            <person name="Hug L.A."/>
            <person name="Sharon I."/>
            <person name="Castelle C.J."/>
            <person name="Probst A.J."/>
            <person name="Thomas B.C."/>
            <person name="Singh A."/>
            <person name="Wilkins M.J."/>
            <person name="Karaoz U."/>
            <person name="Brodie E.L."/>
            <person name="Williams K.H."/>
            <person name="Hubbard S.S."/>
            <person name="Banfield J.F."/>
        </authorList>
    </citation>
    <scope>NUCLEOTIDE SEQUENCE [LARGE SCALE GENOMIC DNA]</scope>
</reference>
<dbReference type="GO" id="GO:0016887">
    <property type="term" value="F:ATP hydrolysis activity"/>
    <property type="evidence" value="ECO:0007669"/>
    <property type="project" value="InterPro"/>
</dbReference>
<protein>
    <submittedName>
        <fullName evidence="5">Fe-S cluster assembly ATPase SufC</fullName>
    </submittedName>
</protein>
<dbReference type="InterPro" id="IPR010230">
    <property type="entry name" value="FeS-cluster_ATPase_SufC"/>
</dbReference>
<evidence type="ECO:0000256" key="3">
    <source>
        <dbReference type="ARBA" id="ARBA00022840"/>
    </source>
</evidence>
<dbReference type="InterPro" id="IPR003593">
    <property type="entry name" value="AAA+_ATPase"/>
</dbReference>
<dbReference type="NCBIfam" id="TIGR01978">
    <property type="entry name" value="sufC"/>
    <property type="match status" value="1"/>
</dbReference>
<name>A0A1G2KGR3_9BACT</name>
<evidence type="ECO:0000313" key="6">
    <source>
        <dbReference type="Proteomes" id="UP000179023"/>
    </source>
</evidence>
<gene>
    <name evidence="5" type="ORF">A3C07_02405</name>
</gene>
<dbReference type="AlphaFoldDB" id="A0A1G2KGR3"/>
<dbReference type="Proteomes" id="UP000179023">
    <property type="component" value="Unassembled WGS sequence"/>
</dbReference>
<organism evidence="5 6">
    <name type="scientific">Candidatus Sungbacteria bacterium RIFCSPHIGHO2_02_FULL_47_11</name>
    <dbReference type="NCBI Taxonomy" id="1802270"/>
    <lineage>
        <taxon>Bacteria</taxon>
        <taxon>Candidatus Sungiibacteriota</taxon>
    </lineage>
</organism>
<feature type="domain" description="ABC transporter" evidence="4">
    <location>
        <begin position="5"/>
        <end position="236"/>
    </location>
</feature>
<dbReference type="Pfam" id="PF00005">
    <property type="entry name" value="ABC_tran"/>
    <property type="match status" value="1"/>
</dbReference>
<dbReference type="PANTHER" id="PTHR43204">
    <property type="entry name" value="ABC TRANSPORTER I FAMILY MEMBER 6, CHLOROPLASTIC"/>
    <property type="match status" value="1"/>
</dbReference>